<keyword evidence="2" id="KW-0067">ATP-binding</keyword>
<dbReference type="RefSeq" id="WP_129611216.1">
    <property type="nucleotide sequence ID" value="NZ_UWOC01000192.1"/>
</dbReference>
<reference evidence="5" key="1">
    <citation type="submission" date="2018-10" db="EMBL/GenBank/DDBJ databases">
        <authorList>
            <person name="Peiro R."/>
            <person name="Begona"/>
            <person name="Cbmso G."/>
            <person name="Lopez M."/>
            <person name="Gonzalez S."/>
            <person name="Sacristan E."/>
            <person name="Castillo E."/>
        </authorList>
    </citation>
    <scope>NUCLEOTIDE SEQUENCE [LARGE SCALE GENOMIC DNA]</scope>
</reference>
<dbReference type="PANTHER" id="PTHR43272">
    <property type="entry name" value="LONG-CHAIN-FATTY-ACID--COA LIGASE"/>
    <property type="match status" value="1"/>
</dbReference>
<dbReference type="GO" id="GO:0005524">
    <property type="term" value="F:ATP binding"/>
    <property type="evidence" value="ECO:0007669"/>
    <property type="project" value="UniProtKB-KW"/>
</dbReference>
<dbReference type="PANTHER" id="PTHR43272:SF33">
    <property type="entry name" value="AMP-BINDING DOMAIN-CONTAINING PROTEIN-RELATED"/>
    <property type="match status" value="1"/>
</dbReference>
<dbReference type="OrthoDB" id="9803968at2"/>
<evidence type="ECO:0000259" key="3">
    <source>
        <dbReference type="Pfam" id="PF00501"/>
    </source>
</evidence>
<dbReference type="InterPro" id="IPR020845">
    <property type="entry name" value="AMP-binding_CS"/>
</dbReference>
<evidence type="ECO:0000256" key="1">
    <source>
        <dbReference type="ARBA" id="ARBA00022741"/>
    </source>
</evidence>
<protein>
    <submittedName>
        <fullName evidence="4">Long-chain-fatty-acid--CoA ligase FadD15</fullName>
    </submittedName>
</protein>
<dbReference type="PRINTS" id="PR00154">
    <property type="entry name" value="AMPBINDING"/>
</dbReference>
<sequence>MLQDCRSFPAILLLNADRFAERPANRFKTRGIWHTWTWREVADEVRALAFGLRELGFRSGDRIAIVGRNRPRLYWAIAAAQSLGGVAVPVYHDSVADEMAYVLGHAEVGFVMAEDQEQVDKILSLADRLPSLRHTLYDEPRGLRDYDHERLHHLDTVLANGRAALERDPAGDATWRAGIAAIRSEDLAVLLYTSGTTGRPKGVMLTYRNLISSAVNANRFDRLDETDEVVAYLPMAWIGDHIFSLAQSYCAGYCVCCPEAPDTIAQDRHEIAPTYFFAPPRIFEEMLTMMMVRIEDAMPIKRRMFHYFVAVARRCGAAADAGAAVPLTDRLLYGLGSILVYRPIKNRLGLSRIKVAYTAGEAIGPEMFGFFRSFGVNLKQLYGQTEACVYITMHPDDAVDVETVGVPAPDVDIRITEQGEIQFRSPGVFAGYYKEPERTDEIRTLDGWVKTGDAGYLDDRGHLRIIDRAKDVGRLTSGGLFAPKYIENKLKFFPEIKEAVAFGHDRDHGVAMINIDLAAVGNWAERNGVIYASYQELAAHPQVYDIVARHVAAVNRSLAADPRMAASQIRRFLILHKELDADDGELTRTQKVRRSFIAERYAPLVDALYTGPGVYEIATEVVFEDGRKGLVSGRVQVREAEIVAPPAGPASVARAA</sequence>
<dbReference type="Proteomes" id="UP000289200">
    <property type="component" value="Unassembled WGS sequence"/>
</dbReference>
<proteinExistence type="predicted"/>
<dbReference type="SUPFAM" id="SSF56801">
    <property type="entry name" value="Acetyl-CoA synthetase-like"/>
    <property type="match status" value="1"/>
</dbReference>
<name>A0A3S4B3L8_9BRAD</name>
<dbReference type="EMBL" id="UWOC01000192">
    <property type="protein sequence ID" value="VCU10855.1"/>
    <property type="molecule type" value="Genomic_DNA"/>
</dbReference>
<dbReference type="PROSITE" id="PS00455">
    <property type="entry name" value="AMP_BINDING"/>
    <property type="match status" value="1"/>
</dbReference>
<gene>
    <name evidence="4" type="ORF">RHODGE_RHODGE_04420</name>
</gene>
<evidence type="ECO:0000313" key="4">
    <source>
        <dbReference type="EMBL" id="VCU10855.1"/>
    </source>
</evidence>
<dbReference type="InterPro" id="IPR042099">
    <property type="entry name" value="ANL_N_sf"/>
</dbReference>
<evidence type="ECO:0000256" key="2">
    <source>
        <dbReference type="ARBA" id="ARBA00022840"/>
    </source>
</evidence>
<dbReference type="InterPro" id="IPR000873">
    <property type="entry name" value="AMP-dep_synth/lig_dom"/>
</dbReference>
<keyword evidence="4" id="KW-0436">Ligase</keyword>
<feature type="domain" description="AMP-dependent synthetase/ligase" evidence="3">
    <location>
        <begin position="16"/>
        <end position="433"/>
    </location>
</feature>
<keyword evidence="1" id="KW-0547">Nucleotide-binding</keyword>
<dbReference type="Gene3D" id="3.40.50.12780">
    <property type="entry name" value="N-terminal domain of ligase-like"/>
    <property type="match status" value="1"/>
</dbReference>
<dbReference type="Pfam" id="PF00501">
    <property type="entry name" value="AMP-binding"/>
    <property type="match status" value="1"/>
</dbReference>
<dbReference type="GO" id="GO:0004467">
    <property type="term" value="F:long-chain fatty acid-CoA ligase activity"/>
    <property type="evidence" value="ECO:0007669"/>
    <property type="project" value="TreeGrafter"/>
</dbReference>
<dbReference type="GO" id="GO:0016020">
    <property type="term" value="C:membrane"/>
    <property type="evidence" value="ECO:0007669"/>
    <property type="project" value="TreeGrafter"/>
</dbReference>
<keyword evidence="5" id="KW-1185">Reference proteome</keyword>
<accession>A0A3S4B3L8</accession>
<dbReference type="AlphaFoldDB" id="A0A3S4B3L8"/>
<dbReference type="InterPro" id="IPR020459">
    <property type="entry name" value="AMP-binding"/>
</dbReference>
<organism evidence="4 5">
    <name type="scientific">Rhodoplanes serenus</name>
    <dbReference type="NCBI Taxonomy" id="200615"/>
    <lineage>
        <taxon>Bacteria</taxon>
        <taxon>Pseudomonadati</taxon>
        <taxon>Pseudomonadota</taxon>
        <taxon>Alphaproteobacteria</taxon>
        <taxon>Hyphomicrobiales</taxon>
        <taxon>Nitrobacteraceae</taxon>
        <taxon>Rhodoplanes</taxon>
    </lineage>
</organism>
<comment type="caution">
    <text evidence="4">The sequence shown here is derived from an EMBL/GenBank/DDBJ whole genome shotgun (WGS) entry which is preliminary data.</text>
</comment>
<evidence type="ECO:0000313" key="5">
    <source>
        <dbReference type="Proteomes" id="UP000289200"/>
    </source>
</evidence>